<proteinExistence type="predicted"/>
<dbReference type="EMBL" id="BHGK01000001">
    <property type="protein sequence ID" value="GCA65834.1"/>
    <property type="molecule type" value="Genomic_DNA"/>
</dbReference>
<feature type="transmembrane region" description="Helical" evidence="1">
    <location>
        <begin position="192"/>
        <end position="224"/>
    </location>
</feature>
<dbReference type="InterPro" id="IPR052710">
    <property type="entry name" value="CAAX_protease"/>
</dbReference>
<dbReference type="PANTHER" id="PTHR36435">
    <property type="entry name" value="SLR1288 PROTEIN"/>
    <property type="match status" value="1"/>
</dbReference>
<keyword evidence="1" id="KW-1133">Transmembrane helix</keyword>
<protein>
    <recommendedName>
        <fullName evidence="2">CAAX prenyl protease 2/Lysostaphin resistance protein A-like domain-containing protein</fullName>
    </recommendedName>
</protein>
<accession>A0A391NX58</accession>
<comment type="caution">
    <text evidence="3">The sequence shown here is derived from an EMBL/GenBank/DDBJ whole genome shotgun (WGS) entry which is preliminary data.</text>
</comment>
<feature type="transmembrane region" description="Helical" evidence="1">
    <location>
        <begin position="12"/>
        <end position="41"/>
    </location>
</feature>
<keyword evidence="1" id="KW-0812">Transmembrane</keyword>
<reference evidence="4" key="1">
    <citation type="submission" date="2018-09" db="EMBL/GenBank/DDBJ databases">
        <title>Draft Genome Sequence of Mediterraneibacter sp. KCTC 15684.</title>
        <authorList>
            <person name="Kim J.S."/>
            <person name="Han K.I."/>
            <person name="Suh M.K."/>
            <person name="Lee K.C."/>
            <person name="Eom M.K."/>
            <person name="Lee J.H."/>
            <person name="Park S.H."/>
            <person name="Kang S.W."/>
            <person name="Park J.E."/>
            <person name="Oh B.S."/>
            <person name="Yu S.Y."/>
            <person name="Choi S.H."/>
            <person name="Lee D.H."/>
            <person name="Yoon H."/>
            <person name="Kim B."/>
            <person name="Yang S.J."/>
            <person name="Lee J.S."/>
        </authorList>
    </citation>
    <scope>NUCLEOTIDE SEQUENCE [LARGE SCALE GENOMIC DNA]</scope>
    <source>
        <strain evidence="4">KCTC 15684</strain>
    </source>
</reference>
<feature type="transmembrane region" description="Helical" evidence="1">
    <location>
        <begin position="260"/>
        <end position="281"/>
    </location>
</feature>
<feature type="transmembrane region" description="Helical" evidence="1">
    <location>
        <begin position="114"/>
        <end position="140"/>
    </location>
</feature>
<feature type="transmembrane region" description="Helical" evidence="1">
    <location>
        <begin position="152"/>
        <end position="171"/>
    </location>
</feature>
<dbReference type="GO" id="GO:0080120">
    <property type="term" value="P:CAAX-box protein maturation"/>
    <property type="evidence" value="ECO:0007669"/>
    <property type="project" value="UniProtKB-ARBA"/>
</dbReference>
<dbReference type="InterPro" id="IPR003675">
    <property type="entry name" value="Rce1/LyrA-like_dom"/>
</dbReference>
<evidence type="ECO:0000259" key="2">
    <source>
        <dbReference type="Pfam" id="PF02517"/>
    </source>
</evidence>
<keyword evidence="1" id="KW-0472">Membrane</keyword>
<dbReference type="AlphaFoldDB" id="A0A391NX58"/>
<sequence length="300" mass="33040">MQMENNKKSFGYLVGPLILYWLVNLVAVTAAEAVVLGGYMAETQAKKMGMDQIQQYVMDHMNELLQVINSRLVEISAFGALITLAVSAAFFLHDRKKEKLEGAVTTERASAGRYLWILLLGVGMCIALNNLMNLAGLAFYSDAYQKTSQAMYSAGFEVQILCLGILMPLSEEMIFRGVIFKRYEQGFGFKKAMLMSAMFFAVTHGNLVQIVYGFVMGLFLAYVYEKYGSLKAAACLHITMNLVSLLVTKADGFTWMFSGFWPLCISTVGAAFVSACAFVKIRDINTNETAEGSEGVGTGF</sequence>
<organism evidence="3 4">
    <name type="scientific">Mediterraneibacter butyricigenes</name>
    <dbReference type="NCBI Taxonomy" id="2316025"/>
    <lineage>
        <taxon>Bacteria</taxon>
        <taxon>Bacillati</taxon>
        <taxon>Bacillota</taxon>
        <taxon>Clostridia</taxon>
        <taxon>Lachnospirales</taxon>
        <taxon>Lachnospiraceae</taxon>
        <taxon>Mediterraneibacter</taxon>
    </lineage>
</organism>
<evidence type="ECO:0000313" key="3">
    <source>
        <dbReference type="EMBL" id="GCA65834.1"/>
    </source>
</evidence>
<gene>
    <name evidence="3" type="ORF">KGMB01110_02700</name>
</gene>
<dbReference type="Pfam" id="PF02517">
    <property type="entry name" value="Rce1-like"/>
    <property type="match status" value="1"/>
</dbReference>
<feature type="domain" description="CAAX prenyl protease 2/Lysostaphin resistance protein A-like" evidence="2">
    <location>
        <begin position="158"/>
        <end position="243"/>
    </location>
</feature>
<dbReference type="GO" id="GO:0004175">
    <property type="term" value="F:endopeptidase activity"/>
    <property type="evidence" value="ECO:0007669"/>
    <property type="project" value="UniProtKB-ARBA"/>
</dbReference>
<evidence type="ECO:0000313" key="4">
    <source>
        <dbReference type="Proteomes" id="UP000265643"/>
    </source>
</evidence>
<name>A0A391NX58_9FIRM</name>
<evidence type="ECO:0000256" key="1">
    <source>
        <dbReference type="SAM" id="Phobius"/>
    </source>
</evidence>
<keyword evidence="4" id="KW-1185">Reference proteome</keyword>
<dbReference type="PANTHER" id="PTHR36435:SF1">
    <property type="entry name" value="CAAX AMINO TERMINAL PROTEASE FAMILY PROTEIN"/>
    <property type="match status" value="1"/>
</dbReference>
<dbReference type="Proteomes" id="UP000265643">
    <property type="component" value="Unassembled WGS sequence"/>
</dbReference>
<feature type="transmembrane region" description="Helical" evidence="1">
    <location>
        <begin position="75"/>
        <end position="93"/>
    </location>
</feature>